<dbReference type="InterPro" id="IPR009989">
    <property type="entry name" value="TrbM"/>
</dbReference>
<protein>
    <submittedName>
        <fullName evidence="2">TrbM family protein</fullName>
    </submittedName>
</protein>
<feature type="chain" id="PRO_5012067529" evidence="1">
    <location>
        <begin position="24"/>
        <end position="102"/>
    </location>
</feature>
<name>A0A2D0IT62_XENBU</name>
<dbReference type="Proteomes" id="UP000225833">
    <property type="component" value="Unassembled WGS sequence"/>
</dbReference>
<comment type="caution">
    <text evidence="2">The sequence shown here is derived from an EMBL/GenBank/DDBJ whole genome shotgun (WGS) entry which is preliminary data.</text>
</comment>
<evidence type="ECO:0000313" key="3">
    <source>
        <dbReference type="Proteomes" id="UP000225833"/>
    </source>
</evidence>
<feature type="signal peptide" evidence="1">
    <location>
        <begin position="1"/>
        <end position="23"/>
    </location>
</feature>
<dbReference type="AlphaFoldDB" id="A0A2D0IT62"/>
<evidence type="ECO:0000313" key="2">
    <source>
        <dbReference type="EMBL" id="PHM25086.1"/>
    </source>
</evidence>
<gene>
    <name evidence="2" type="ORF">Xbud_03162</name>
</gene>
<dbReference type="OrthoDB" id="6904272at2"/>
<proteinExistence type="predicted"/>
<accession>A0A2D0IT62</accession>
<organism evidence="2 3">
    <name type="scientific">Xenorhabdus budapestensis</name>
    <dbReference type="NCBI Taxonomy" id="290110"/>
    <lineage>
        <taxon>Bacteria</taxon>
        <taxon>Pseudomonadati</taxon>
        <taxon>Pseudomonadota</taxon>
        <taxon>Gammaproteobacteria</taxon>
        <taxon>Enterobacterales</taxon>
        <taxon>Morganellaceae</taxon>
        <taxon>Xenorhabdus</taxon>
    </lineage>
</organism>
<sequence>MKRKITYAVCLLFCSLYTTTALADDPCKVTLCLWGKMKGSLSNECSKLERDFFNIVKKKRGSFLPNRTFDARKDFLNKECPGAYNVSQYVEKVLKKYGRVKL</sequence>
<evidence type="ECO:0000256" key="1">
    <source>
        <dbReference type="SAM" id="SignalP"/>
    </source>
</evidence>
<keyword evidence="1" id="KW-0732">Signal</keyword>
<reference evidence="2 3" key="1">
    <citation type="journal article" date="2017" name="Nat. Microbiol.">
        <title>Natural product diversity associated with the nematode symbionts Photorhabdus and Xenorhabdus.</title>
        <authorList>
            <person name="Tobias N.J."/>
            <person name="Wolff H."/>
            <person name="Djahanschiri B."/>
            <person name="Grundmann F."/>
            <person name="Kronenwerth M."/>
            <person name="Shi Y.M."/>
            <person name="Simonyi S."/>
            <person name="Grun P."/>
            <person name="Shapiro-Ilan D."/>
            <person name="Pidot S.J."/>
            <person name="Stinear T.P."/>
            <person name="Ebersberger I."/>
            <person name="Bode H.B."/>
        </authorList>
    </citation>
    <scope>NUCLEOTIDE SEQUENCE [LARGE SCALE GENOMIC DNA]</scope>
    <source>
        <strain evidence="2 3">DSM 16342</strain>
    </source>
</reference>
<dbReference type="RefSeq" id="WP_099136908.1">
    <property type="nucleotide sequence ID" value="NZ_CAWNNJ010000088.1"/>
</dbReference>
<dbReference type="Pfam" id="PF07424">
    <property type="entry name" value="TrbM"/>
    <property type="match status" value="1"/>
</dbReference>
<dbReference type="EMBL" id="NIBS01000021">
    <property type="protein sequence ID" value="PHM25086.1"/>
    <property type="molecule type" value="Genomic_DNA"/>
</dbReference>